<dbReference type="EMBL" id="CP000305">
    <property type="protein sequence ID" value="ABG18060.1"/>
    <property type="molecule type" value="Genomic_DNA"/>
</dbReference>
<organism evidence="1 2">
    <name type="scientific">Yersinia pestis bv. Antiqua (strain Nepal516)</name>
    <dbReference type="NCBI Taxonomy" id="377628"/>
    <lineage>
        <taxon>Bacteria</taxon>
        <taxon>Pseudomonadati</taxon>
        <taxon>Pseudomonadota</taxon>
        <taxon>Gammaproteobacteria</taxon>
        <taxon>Enterobacterales</taxon>
        <taxon>Yersiniaceae</taxon>
        <taxon>Yersinia</taxon>
    </lineage>
</organism>
<sequence length="52" mass="6180">MTVKLSEPMLTVDWRQTVSSVVNPSRWASKSSDFLSVFNIYKLFFDRKRHPF</sequence>
<evidence type="ECO:0000313" key="2">
    <source>
        <dbReference type="Proteomes" id="UP000008936"/>
    </source>
</evidence>
<protein>
    <submittedName>
        <fullName evidence="1">Uncharacterized protein</fullName>
    </submittedName>
</protein>
<reference evidence="1 2" key="1">
    <citation type="journal article" date="2006" name="J. Bacteriol.">
        <title>Complete genome sequence of Yersinia pestis strains Antiqua and Nepal516: evidence of gene reduction in an emerging pathogen.</title>
        <authorList>
            <person name="Chain P.S."/>
            <person name="Hu P."/>
            <person name="Malfatti S.A."/>
            <person name="Radnedge L."/>
            <person name="Larimer F."/>
            <person name="Vergez L.M."/>
            <person name="Worsham P."/>
            <person name="Chu M.C."/>
            <person name="Andersen G.L."/>
        </authorList>
    </citation>
    <scope>NUCLEOTIDE SEQUENCE [LARGE SCALE GENOMIC DNA]</scope>
    <source>
        <strain evidence="1 2">Nepal516</strain>
    </source>
</reference>
<evidence type="ECO:0000313" key="1">
    <source>
        <dbReference type="EMBL" id="ABG18060.1"/>
    </source>
</evidence>
<gene>
    <name evidence="1" type="ordered locus">YPN_1731</name>
</gene>
<dbReference type="AlphaFoldDB" id="A0A0H2YGT3"/>
<proteinExistence type="predicted"/>
<dbReference type="Proteomes" id="UP000008936">
    <property type="component" value="Chromosome"/>
</dbReference>
<dbReference type="KEGG" id="ypn:YPN_1731"/>
<accession>A0A0H2YGT3</accession>
<dbReference type="HOGENOM" id="CLU_3224188_0_0_6"/>
<name>A0A0H2YGT3_YERPN</name>